<dbReference type="SUPFAM" id="SSF63562">
    <property type="entry name" value="RPB6/omega subunit-like"/>
    <property type="match status" value="1"/>
</dbReference>
<dbReference type="GO" id="GO:0003677">
    <property type="term" value="F:DNA binding"/>
    <property type="evidence" value="ECO:0007669"/>
    <property type="project" value="InterPro"/>
</dbReference>
<name>A0A6C0CVF9_9ZZZZ</name>
<dbReference type="Gene3D" id="3.90.940.10">
    <property type="match status" value="1"/>
</dbReference>
<dbReference type="EMBL" id="MN739484">
    <property type="protein sequence ID" value="QHT07689.1"/>
    <property type="molecule type" value="Genomic_DNA"/>
</dbReference>
<protein>
    <submittedName>
        <fullName evidence="3">Uncharacterized protein</fullName>
    </submittedName>
</protein>
<keyword evidence="1" id="KW-0240">DNA-directed RNA polymerase</keyword>
<evidence type="ECO:0000256" key="2">
    <source>
        <dbReference type="ARBA" id="ARBA00023163"/>
    </source>
</evidence>
<dbReference type="InterPro" id="IPR036161">
    <property type="entry name" value="RPB6/omega-like_sf"/>
</dbReference>
<keyword evidence="2" id="KW-0804">Transcription</keyword>
<organism evidence="3">
    <name type="scientific">viral metagenome</name>
    <dbReference type="NCBI Taxonomy" id="1070528"/>
    <lineage>
        <taxon>unclassified sequences</taxon>
        <taxon>metagenomes</taxon>
        <taxon>organismal metagenomes</taxon>
    </lineage>
</organism>
<dbReference type="GO" id="GO:0003899">
    <property type="term" value="F:DNA-directed RNA polymerase activity"/>
    <property type="evidence" value="ECO:0007669"/>
    <property type="project" value="InterPro"/>
</dbReference>
<dbReference type="GO" id="GO:0006351">
    <property type="term" value="P:DNA-templated transcription"/>
    <property type="evidence" value="ECO:0007669"/>
    <property type="project" value="InterPro"/>
</dbReference>
<dbReference type="GO" id="GO:0000428">
    <property type="term" value="C:DNA-directed RNA polymerase complex"/>
    <property type="evidence" value="ECO:0007669"/>
    <property type="project" value="UniProtKB-KW"/>
</dbReference>
<dbReference type="AlphaFoldDB" id="A0A6C0CVF9"/>
<evidence type="ECO:0000313" key="3">
    <source>
        <dbReference type="EMBL" id="QHT07689.1"/>
    </source>
</evidence>
<accession>A0A6C0CVF9</accession>
<reference evidence="3" key="1">
    <citation type="journal article" date="2020" name="Nature">
        <title>Giant virus diversity and host interactions through global metagenomics.</title>
        <authorList>
            <person name="Schulz F."/>
            <person name="Roux S."/>
            <person name="Paez-Espino D."/>
            <person name="Jungbluth S."/>
            <person name="Walsh D.A."/>
            <person name="Denef V.J."/>
            <person name="McMahon K.D."/>
            <person name="Konstantinidis K.T."/>
            <person name="Eloe-Fadrosh E.A."/>
            <person name="Kyrpides N.C."/>
            <person name="Woyke T."/>
        </authorList>
    </citation>
    <scope>NUCLEOTIDE SEQUENCE</scope>
    <source>
        <strain evidence="3">GVMAG-M-3300021964-36</strain>
    </source>
</reference>
<evidence type="ECO:0000256" key="1">
    <source>
        <dbReference type="ARBA" id="ARBA00022478"/>
    </source>
</evidence>
<sequence>MSIYEKTSLLGLRMSQLANGATTTLSQRELDSCSNVKEIARLELDKKKIPLKVVRNNISYSVSDMIIP</sequence>
<proteinExistence type="predicted"/>